<comment type="caution">
    <text evidence="1">The sequence shown here is derived from an EMBL/GenBank/DDBJ whole genome shotgun (WGS) entry which is preliminary data.</text>
</comment>
<accession>A0AAD1XZ11</accession>
<evidence type="ECO:0000313" key="2">
    <source>
        <dbReference type="Proteomes" id="UP001295684"/>
    </source>
</evidence>
<organism evidence="1 2">
    <name type="scientific">Euplotes crassus</name>
    <dbReference type="NCBI Taxonomy" id="5936"/>
    <lineage>
        <taxon>Eukaryota</taxon>
        <taxon>Sar</taxon>
        <taxon>Alveolata</taxon>
        <taxon>Ciliophora</taxon>
        <taxon>Intramacronucleata</taxon>
        <taxon>Spirotrichea</taxon>
        <taxon>Hypotrichia</taxon>
        <taxon>Euplotida</taxon>
        <taxon>Euplotidae</taxon>
        <taxon>Moneuplotes</taxon>
    </lineage>
</organism>
<name>A0AAD1XZ11_EUPCR</name>
<dbReference type="AlphaFoldDB" id="A0AAD1XZ11"/>
<dbReference type="EMBL" id="CAMPGE010023812">
    <property type="protein sequence ID" value="CAI2381705.1"/>
    <property type="molecule type" value="Genomic_DNA"/>
</dbReference>
<proteinExistence type="predicted"/>
<protein>
    <submittedName>
        <fullName evidence="1">Uncharacterized protein</fullName>
    </submittedName>
</protein>
<dbReference type="Proteomes" id="UP001295684">
    <property type="component" value="Unassembled WGS sequence"/>
</dbReference>
<keyword evidence="2" id="KW-1185">Reference proteome</keyword>
<gene>
    <name evidence="1" type="ORF">ECRASSUSDP1_LOCUS23163</name>
</gene>
<reference evidence="1" key="1">
    <citation type="submission" date="2023-07" db="EMBL/GenBank/DDBJ databases">
        <authorList>
            <consortium name="AG Swart"/>
            <person name="Singh M."/>
            <person name="Singh A."/>
            <person name="Seah K."/>
            <person name="Emmerich C."/>
        </authorList>
    </citation>
    <scope>NUCLEOTIDE SEQUENCE</scope>
    <source>
        <strain evidence="1">DP1</strain>
    </source>
</reference>
<evidence type="ECO:0000313" key="1">
    <source>
        <dbReference type="EMBL" id="CAI2381705.1"/>
    </source>
</evidence>
<sequence>MLCSQNAQLAEFTVVLKYLKKCNILTMRLSIILDLSKILTFSMFCYKPFVKPSKLVPRKLFCF</sequence>